<reference evidence="5" key="4">
    <citation type="submission" date="2021-05" db="UniProtKB">
        <authorList>
            <consortium name="EnsemblPlants"/>
        </authorList>
    </citation>
    <scope>IDENTIFICATION</scope>
    <source>
        <strain evidence="5">cv. B73</strain>
    </source>
</reference>
<reference evidence="5" key="3">
    <citation type="submission" date="2019-07" db="EMBL/GenBank/DDBJ databases">
        <authorList>
            <person name="Seetharam A."/>
            <person name="Woodhouse M."/>
            <person name="Cannon E."/>
        </authorList>
    </citation>
    <scope>NUCLEOTIDE SEQUENCE [LARGE SCALE GENOMIC DNA]</scope>
    <source>
        <strain evidence="5">cv. B73</strain>
    </source>
</reference>
<dbReference type="PANTHER" id="PTHR22765">
    <property type="entry name" value="RING FINGER AND PROTEASE ASSOCIATED DOMAIN-CONTAINING"/>
    <property type="match status" value="1"/>
</dbReference>
<protein>
    <recommendedName>
        <fullName evidence="3">RING-type domain-containing protein</fullName>
    </recommendedName>
</protein>
<evidence type="ECO:0000256" key="2">
    <source>
        <dbReference type="SAM" id="MobiDB-lite"/>
    </source>
</evidence>
<keyword evidence="1" id="KW-0862">Zinc</keyword>
<reference evidence="6" key="1">
    <citation type="journal article" date="2009" name="Science">
        <title>The B73 maize genome: complexity, diversity, and dynamics.</title>
        <authorList>
            <person name="Schnable P.S."/>
            <person name="Ware D."/>
            <person name="Fulton R.S."/>
            <person name="Stein J.C."/>
            <person name="Wei F."/>
            <person name="Pasternak S."/>
            <person name="Liang C."/>
            <person name="Zhang J."/>
            <person name="Fulton L."/>
            <person name="Graves T.A."/>
            <person name="Minx P."/>
            <person name="Reily A.D."/>
            <person name="Courtney L."/>
            <person name="Kruchowski S.S."/>
            <person name="Tomlinson C."/>
            <person name="Strong C."/>
            <person name="Delehaunty K."/>
            <person name="Fronick C."/>
            <person name="Courtney B."/>
            <person name="Rock S.M."/>
            <person name="Belter E."/>
            <person name="Du F."/>
            <person name="Kim K."/>
            <person name="Abbott R.M."/>
            <person name="Cotton M."/>
            <person name="Levy A."/>
            <person name="Marchetto P."/>
            <person name="Ochoa K."/>
            <person name="Jackson S.M."/>
            <person name="Gillam B."/>
            <person name="Chen W."/>
            <person name="Yan L."/>
            <person name="Higginbotham J."/>
            <person name="Cardenas M."/>
            <person name="Waligorski J."/>
            <person name="Applebaum E."/>
            <person name="Phelps L."/>
            <person name="Falcone J."/>
            <person name="Kanchi K."/>
            <person name="Thane T."/>
            <person name="Scimone A."/>
            <person name="Thane N."/>
            <person name="Henke J."/>
            <person name="Wang T."/>
            <person name="Ruppert J."/>
            <person name="Shah N."/>
            <person name="Rotter K."/>
            <person name="Hodges J."/>
            <person name="Ingenthron E."/>
            <person name="Cordes M."/>
            <person name="Kohlberg S."/>
            <person name="Sgro J."/>
            <person name="Delgado B."/>
            <person name="Mead K."/>
            <person name="Chinwalla A."/>
            <person name="Leonard S."/>
            <person name="Crouse K."/>
            <person name="Collura K."/>
            <person name="Kudrna D."/>
            <person name="Currie J."/>
            <person name="He R."/>
            <person name="Angelova A."/>
            <person name="Rajasekar S."/>
            <person name="Mueller T."/>
            <person name="Lomeli R."/>
            <person name="Scara G."/>
            <person name="Ko A."/>
            <person name="Delaney K."/>
            <person name="Wissotski M."/>
            <person name="Lopez G."/>
            <person name="Campos D."/>
            <person name="Braidotti M."/>
            <person name="Ashley E."/>
            <person name="Golser W."/>
            <person name="Kim H."/>
            <person name="Lee S."/>
            <person name="Lin J."/>
            <person name="Dujmic Z."/>
            <person name="Kim W."/>
            <person name="Talag J."/>
            <person name="Zuccolo A."/>
            <person name="Fan C."/>
            <person name="Sebastian A."/>
            <person name="Kramer M."/>
            <person name="Spiegel L."/>
            <person name="Nascimento L."/>
            <person name="Zutavern T."/>
            <person name="Miller B."/>
            <person name="Ambroise C."/>
            <person name="Muller S."/>
            <person name="Spooner W."/>
            <person name="Narechania A."/>
            <person name="Ren L."/>
            <person name="Wei S."/>
            <person name="Kumari S."/>
            <person name="Faga B."/>
            <person name="Levy M.J."/>
            <person name="McMahan L."/>
            <person name="Van Buren P."/>
            <person name="Vaughn M.W."/>
            <person name="Ying K."/>
            <person name="Yeh C.-T."/>
            <person name="Emrich S.J."/>
            <person name="Jia Y."/>
            <person name="Kalyanaraman A."/>
            <person name="Hsia A.-P."/>
            <person name="Barbazuk W.B."/>
            <person name="Baucom R.S."/>
            <person name="Brutnell T.P."/>
            <person name="Carpita N.C."/>
            <person name="Chaparro C."/>
            <person name="Chia J.-M."/>
            <person name="Deragon J.-M."/>
            <person name="Estill J.C."/>
            <person name="Fu Y."/>
            <person name="Jeddeloh J.A."/>
            <person name="Han Y."/>
            <person name="Lee H."/>
            <person name="Li P."/>
            <person name="Lisch D.R."/>
            <person name="Liu S."/>
            <person name="Liu Z."/>
            <person name="Nagel D.H."/>
            <person name="McCann M.C."/>
            <person name="SanMiguel P."/>
            <person name="Myers A.M."/>
            <person name="Nettleton D."/>
            <person name="Nguyen J."/>
            <person name="Penning B.W."/>
            <person name="Ponnala L."/>
            <person name="Schneider K.L."/>
            <person name="Schwartz D.C."/>
            <person name="Sharma A."/>
            <person name="Soderlund C."/>
            <person name="Springer N.M."/>
            <person name="Sun Q."/>
            <person name="Wang H."/>
            <person name="Waterman M."/>
            <person name="Westerman R."/>
            <person name="Wolfgruber T.K."/>
            <person name="Yang L."/>
            <person name="Yu Y."/>
            <person name="Zhang L."/>
            <person name="Zhou S."/>
            <person name="Zhu Q."/>
            <person name="Bennetzen J.L."/>
            <person name="Dawe R.K."/>
            <person name="Jiang J."/>
            <person name="Jiang N."/>
            <person name="Presting G.G."/>
            <person name="Wessler S.R."/>
            <person name="Aluru S."/>
            <person name="Martienssen R.A."/>
            <person name="Clifton S.W."/>
            <person name="McCombie W.R."/>
            <person name="Wing R.A."/>
            <person name="Wilson R.K."/>
        </authorList>
    </citation>
    <scope>NUCLEOTIDE SEQUENCE [LARGE SCALE GENOMIC DNA]</scope>
    <source>
        <strain evidence="6">cv. B73</strain>
    </source>
</reference>
<dbReference type="SMR" id="A0A1D6QHL2"/>
<dbReference type="GO" id="GO:0012505">
    <property type="term" value="C:endomembrane system"/>
    <property type="evidence" value="ECO:0000318"/>
    <property type="project" value="GO_Central"/>
</dbReference>
<keyword evidence="1" id="KW-0863">Zinc-finger</keyword>
<dbReference type="CDD" id="cd16454">
    <property type="entry name" value="RING-H2_PA-TM-RING"/>
    <property type="match status" value="1"/>
</dbReference>
<dbReference type="GO" id="GO:0008270">
    <property type="term" value="F:zinc ion binding"/>
    <property type="evidence" value="ECO:0007669"/>
    <property type="project" value="UniProtKB-KW"/>
</dbReference>
<dbReference type="GO" id="GO:0043161">
    <property type="term" value="P:proteasome-mediated ubiquitin-dependent protein catabolic process"/>
    <property type="evidence" value="ECO:0000318"/>
    <property type="project" value="GO_Central"/>
</dbReference>
<feature type="compositionally biased region" description="Polar residues" evidence="2">
    <location>
        <begin position="7"/>
        <end position="31"/>
    </location>
</feature>
<name>A0A1D6QHL2_MAIZE</name>
<feature type="domain" description="RING-type" evidence="3">
    <location>
        <begin position="151"/>
        <end position="194"/>
    </location>
</feature>
<dbReference type="PROSITE" id="PS50089">
    <property type="entry name" value="ZF_RING_2"/>
    <property type="match status" value="1"/>
</dbReference>
<evidence type="ECO:0000259" key="3">
    <source>
        <dbReference type="PROSITE" id="PS50089"/>
    </source>
</evidence>
<dbReference type="SUPFAM" id="SSF57850">
    <property type="entry name" value="RING/U-box"/>
    <property type="match status" value="1"/>
</dbReference>
<dbReference type="GO" id="GO:0061630">
    <property type="term" value="F:ubiquitin protein ligase activity"/>
    <property type="evidence" value="ECO:0000318"/>
    <property type="project" value="GO_Central"/>
</dbReference>
<dbReference type="Pfam" id="PF13639">
    <property type="entry name" value="zf-RING_2"/>
    <property type="match status" value="1"/>
</dbReference>
<dbReference type="Proteomes" id="UP000007305">
    <property type="component" value="Chromosome 4"/>
</dbReference>
<evidence type="ECO:0000313" key="4">
    <source>
        <dbReference type="EMBL" id="AQK57358.1"/>
    </source>
</evidence>
<proteinExistence type="predicted"/>
<evidence type="ECO:0000313" key="6">
    <source>
        <dbReference type="Proteomes" id="UP000007305"/>
    </source>
</evidence>
<organism evidence="4">
    <name type="scientific">Zea mays</name>
    <name type="common">Maize</name>
    <dbReference type="NCBI Taxonomy" id="4577"/>
    <lineage>
        <taxon>Eukaryota</taxon>
        <taxon>Viridiplantae</taxon>
        <taxon>Streptophyta</taxon>
        <taxon>Embryophyta</taxon>
        <taxon>Tracheophyta</taxon>
        <taxon>Spermatophyta</taxon>
        <taxon>Magnoliopsida</taxon>
        <taxon>Liliopsida</taxon>
        <taxon>Poales</taxon>
        <taxon>Poaceae</taxon>
        <taxon>PACMAD clade</taxon>
        <taxon>Panicoideae</taxon>
        <taxon>Andropogonodae</taxon>
        <taxon>Andropogoneae</taxon>
        <taxon>Tripsacinae</taxon>
        <taxon>Zea</taxon>
    </lineage>
</organism>
<feature type="region of interest" description="Disordered" evidence="2">
    <location>
        <begin position="1"/>
        <end position="67"/>
    </location>
</feature>
<accession>A0A1D6QHL2</accession>
<accession>A0A3L6EWK7</accession>
<dbReference type="STRING" id="4577.A0A1D6QHL2"/>
<reference evidence="4" key="2">
    <citation type="submission" date="2015-12" db="EMBL/GenBank/DDBJ databases">
        <title>Update maize B73 reference genome by single molecule sequencing technologies.</title>
        <authorList>
            <consortium name="Maize Genome Sequencing Project"/>
            <person name="Ware D."/>
        </authorList>
    </citation>
    <scope>NUCLEOTIDE SEQUENCE</scope>
    <source>
        <tissue evidence="4">Seedling</tissue>
    </source>
</reference>
<dbReference type="EMBL" id="CM000780">
    <property type="protein sequence ID" value="AQK57358.1"/>
    <property type="molecule type" value="Genomic_DNA"/>
</dbReference>
<dbReference type="InterPro" id="IPR001841">
    <property type="entry name" value="Znf_RING"/>
</dbReference>
<evidence type="ECO:0000313" key="5">
    <source>
        <dbReference type="EnsemblPlants" id="Zm00001eb196750_P001"/>
    </source>
</evidence>
<dbReference type="EnsemblPlants" id="Zm00001eb196750_T001">
    <property type="protein sequence ID" value="Zm00001eb196750_P001"/>
    <property type="gene ID" value="Zm00001eb196750"/>
</dbReference>
<dbReference type="InterPro" id="IPR013083">
    <property type="entry name" value="Znf_RING/FYVE/PHD"/>
</dbReference>
<dbReference type="Gene3D" id="3.30.40.10">
    <property type="entry name" value="Zinc/RING finger domain, C3HC4 (zinc finger)"/>
    <property type="match status" value="1"/>
</dbReference>
<dbReference type="InterPro" id="IPR051826">
    <property type="entry name" value="E3_ubiquitin-ligase_domain"/>
</dbReference>
<sequence>MDMERSPTFTSTSDNAVPQSTSDNGMPQSAHGSLLPILQPPSSPSGQPHLLEQQEAAGEFPSTSVQPHFQVQQEAAGELHEGASDENDDDDDDNVLETFWILMDVFTGDFLVQPALDTARFLMDAGVADLEKRVFHPTAEPGCDGDDIRACSIYLEDYEDGVEVAVTPCPGRHEFHHRCIANWLRRSNTCPLCRHAL</sequence>
<evidence type="ECO:0000256" key="1">
    <source>
        <dbReference type="PROSITE-ProRule" id="PRU00175"/>
    </source>
</evidence>
<gene>
    <name evidence="4" type="ORF">ZEAMMB73_Zm00001d052505</name>
</gene>
<dbReference type="PANTHER" id="PTHR22765:SF411">
    <property type="entry name" value="OS02G0248440 PROTEIN"/>
    <property type="match status" value="1"/>
</dbReference>
<keyword evidence="6" id="KW-1185">Reference proteome</keyword>
<dbReference type="Gramene" id="Zm00001eb196750_T001">
    <property type="protein sequence ID" value="Zm00001eb196750_P001"/>
    <property type="gene ID" value="Zm00001eb196750"/>
</dbReference>
<keyword evidence="1" id="KW-0479">Metal-binding</keyword>
<dbReference type="AlphaFoldDB" id="A0A1D6QHL2"/>